<evidence type="ECO:0000313" key="2">
    <source>
        <dbReference type="EMBL" id="BEQ16189.1"/>
    </source>
</evidence>
<dbReference type="RefSeq" id="WP_338601675.1">
    <property type="nucleotide sequence ID" value="NZ_AP028679.1"/>
</dbReference>
<keyword evidence="1" id="KW-0732">Signal</keyword>
<dbReference type="KEGG" id="dmp:FAK_32550"/>
<organism evidence="2 3">
    <name type="scientific">Desulfoferula mesophila</name>
    <dbReference type="NCBI Taxonomy" id="3058419"/>
    <lineage>
        <taxon>Bacteria</taxon>
        <taxon>Pseudomonadati</taxon>
        <taxon>Thermodesulfobacteriota</taxon>
        <taxon>Desulfarculia</taxon>
        <taxon>Desulfarculales</taxon>
        <taxon>Desulfarculaceae</taxon>
        <taxon>Desulfoferula</taxon>
    </lineage>
</organism>
<evidence type="ECO:0000256" key="1">
    <source>
        <dbReference type="SAM" id="SignalP"/>
    </source>
</evidence>
<dbReference type="AlphaFoldDB" id="A0AAU9ENT7"/>
<protein>
    <submittedName>
        <fullName evidence="2">Uncharacterized protein</fullName>
    </submittedName>
</protein>
<feature type="chain" id="PRO_5043515835" evidence="1">
    <location>
        <begin position="21"/>
        <end position="169"/>
    </location>
</feature>
<evidence type="ECO:0000313" key="3">
    <source>
        <dbReference type="Proteomes" id="UP001366166"/>
    </source>
</evidence>
<accession>A0AAU9ENT7</accession>
<gene>
    <name evidence="2" type="ORF">FAK_32550</name>
</gene>
<dbReference type="EMBL" id="AP028679">
    <property type="protein sequence ID" value="BEQ16189.1"/>
    <property type="molecule type" value="Genomic_DNA"/>
</dbReference>
<sequence>MRVFIMALLASVLIHIIPCAAIGQTKSSALPGSHTDIRMKQGAYWIPTGNPWHGILPSDIAGHRNRVNEARGKQVYFVPNVAYNRWREQKLAERMRLRRLGLKVPVPQPGDIVMTYEEVQWSMTFWERRSGVSSDLMPHPLLIEGEKYYPWRKLLKGAGWQGVMPRVGQ</sequence>
<reference evidence="3" key="1">
    <citation type="journal article" date="2023" name="Arch. Microbiol.">
        <title>Desulfoferula mesophilus gen. nov. sp. nov., a mesophilic sulfate-reducing bacterium isolated from a brackish lake sediment.</title>
        <authorList>
            <person name="Watanabe T."/>
            <person name="Yabe T."/>
            <person name="Tsuji J.M."/>
            <person name="Fukui M."/>
        </authorList>
    </citation>
    <scope>NUCLEOTIDE SEQUENCE [LARGE SCALE GENOMIC DNA]</scope>
    <source>
        <strain evidence="3">12FAK</strain>
    </source>
</reference>
<feature type="signal peptide" evidence="1">
    <location>
        <begin position="1"/>
        <end position="20"/>
    </location>
</feature>
<proteinExistence type="predicted"/>
<keyword evidence="3" id="KW-1185">Reference proteome</keyword>
<name>A0AAU9ENT7_9BACT</name>
<dbReference type="Proteomes" id="UP001366166">
    <property type="component" value="Chromosome"/>
</dbReference>